<dbReference type="STRING" id="30019.A0A0M5JC45"/>
<evidence type="ECO:0000256" key="1">
    <source>
        <dbReference type="SAM" id="MobiDB-lite"/>
    </source>
</evidence>
<dbReference type="OrthoDB" id="7250310at2759"/>
<evidence type="ECO:0000313" key="3">
    <source>
        <dbReference type="EMBL" id="ALC45868.1"/>
    </source>
</evidence>
<sequence>MCKSLSVIGTLLIVGTICYDVVQGYQNAAGEWSACPEGYEHLDGQCQPILKCDEDYFLHTDGKCYRKVPEPCPYDSTTEQSPTTTTTTATPSSSTIEPAAVEPEVEPPPNVQPTPDEQVRCPPNSIFLQEKCRKIVCTQGEYHAGRCLLPACPAGTVWRNKQCLPPGFVTTILEIDNVIDNQFENQASTENIQHVEYITASPYDPATDPSMLAQDKYTTTTQSQADNLMSTTTEVYAGLSPSSGCCTVKSPRLCRPYEPNWVCINRSLKLCDSKVCTRPFIYLKPPEIVQLSNPPMLVMPPITPAMSTPPFEFPESDFLDCSGCAQGISRNCSSGCYSYFCPGDVCDFMKSEDFCALYPGGLGCNIHDGCIWNWCTRR</sequence>
<evidence type="ECO:0000313" key="4">
    <source>
        <dbReference type="Proteomes" id="UP000494163"/>
    </source>
</evidence>
<organism evidence="3 4">
    <name type="scientific">Drosophila busckii</name>
    <name type="common">Fruit fly</name>
    <dbReference type="NCBI Taxonomy" id="30019"/>
    <lineage>
        <taxon>Eukaryota</taxon>
        <taxon>Metazoa</taxon>
        <taxon>Ecdysozoa</taxon>
        <taxon>Arthropoda</taxon>
        <taxon>Hexapoda</taxon>
        <taxon>Insecta</taxon>
        <taxon>Pterygota</taxon>
        <taxon>Neoptera</taxon>
        <taxon>Endopterygota</taxon>
        <taxon>Diptera</taxon>
        <taxon>Brachycera</taxon>
        <taxon>Muscomorpha</taxon>
        <taxon>Ephydroidea</taxon>
        <taxon>Drosophilidae</taxon>
        <taxon>Drosophila</taxon>
    </lineage>
</organism>
<proteinExistence type="predicted"/>
<reference evidence="3 4" key="1">
    <citation type="submission" date="2015-08" db="EMBL/GenBank/DDBJ databases">
        <title>Ancestral chromatin configuration constrains chromatin evolution on differentiating sex chromosomes in Drosophila.</title>
        <authorList>
            <person name="Zhou Q."/>
            <person name="Bachtrog D."/>
        </authorList>
    </citation>
    <scope>NUCLEOTIDE SEQUENCE [LARGE SCALE GENOMIC DNA]</scope>
    <source>
        <tissue evidence="3">Whole larvae</tissue>
    </source>
</reference>
<name>A0A0M5JC45_DROBS</name>
<feature type="signal peptide" evidence="2">
    <location>
        <begin position="1"/>
        <end position="24"/>
    </location>
</feature>
<gene>
    <name evidence="3" type="ORF">Dbus_chr3Rg618</name>
</gene>
<dbReference type="EMBL" id="CP012526">
    <property type="protein sequence ID" value="ALC45868.1"/>
    <property type="molecule type" value="Genomic_DNA"/>
</dbReference>
<protein>
    <submittedName>
        <fullName evidence="3">CG6912</fullName>
    </submittedName>
</protein>
<dbReference type="AlphaFoldDB" id="A0A0M5JC45"/>
<feature type="compositionally biased region" description="Low complexity" evidence="1">
    <location>
        <begin position="76"/>
        <end position="102"/>
    </location>
</feature>
<feature type="chain" id="PRO_5005803685" evidence="2">
    <location>
        <begin position="25"/>
        <end position="378"/>
    </location>
</feature>
<feature type="region of interest" description="Disordered" evidence="1">
    <location>
        <begin position="74"/>
        <end position="119"/>
    </location>
</feature>
<keyword evidence="2" id="KW-0732">Signal</keyword>
<dbReference type="Proteomes" id="UP000494163">
    <property type="component" value="Chromosome 3R"/>
</dbReference>
<keyword evidence="4" id="KW-1185">Reference proteome</keyword>
<evidence type="ECO:0000256" key="2">
    <source>
        <dbReference type="SAM" id="SignalP"/>
    </source>
</evidence>
<accession>A0A0M5JC45</accession>
<dbReference type="OMA" id="LDCSGCK"/>